<proteinExistence type="predicted"/>
<dbReference type="OrthoDB" id="10249433at2759"/>
<gene>
    <name evidence="4" type="ORF">BSL78_09560</name>
</gene>
<evidence type="ECO:0000256" key="1">
    <source>
        <dbReference type="SAM" id="MobiDB-lite"/>
    </source>
</evidence>
<dbReference type="AlphaFoldDB" id="A0A2G8KZV4"/>
<keyword evidence="2" id="KW-1133">Transmembrane helix</keyword>
<dbReference type="GO" id="GO:0004622">
    <property type="term" value="F:phosphatidylcholine lysophospholipase activity"/>
    <property type="evidence" value="ECO:0007669"/>
    <property type="project" value="TreeGrafter"/>
</dbReference>
<feature type="compositionally biased region" description="Basic and acidic residues" evidence="1">
    <location>
        <begin position="52"/>
        <end position="74"/>
    </location>
</feature>
<dbReference type="InterPro" id="IPR000073">
    <property type="entry name" value="AB_hydrolase_1"/>
</dbReference>
<dbReference type="Pfam" id="PF00561">
    <property type="entry name" value="Abhydrolase_1"/>
    <property type="match status" value="1"/>
</dbReference>
<reference evidence="4 5" key="1">
    <citation type="journal article" date="2017" name="PLoS Biol.">
        <title>The sea cucumber genome provides insights into morphological evolution and visceral regeneration.</title>
        <authorList>
            <person name="Zhang X."/>
            <person name="Sun L."/>
            <person name="Yuan J."/>
            <person name="Sun Y."/>
            <person name="Gao Y."/>
            <person name="Zhang L."/>
            <person name="Li S."/>
            <person name="Dai H."/>
            <person name="Hamel J.F."/>
            <person name="Liu C."/>
            <person name="Yu Y."/>
            <person name="Liu S."/>
            <person name="Lin W."/>
            <person name="Guo K."/>
            <person name="Jin S."/>
            <person name="Xu P."/>
            <person name="Storey K.B."/>
            <person name="Huan P."/>
            <person name="Zhang T."/>
            <person name="Zhou Y."/>
            <person name="Zhang J."/>
            <person name="Lin C."/>
            <person name="Li X."/>
            <person name="Xing L."/>
            <person name="Huo D."/>
            <person name="Sun M."/>
            <person name="Wang L."/>
            <person name="Mercier A."/>
            <person name="Li F."/>
            <person name="Yang H."/>
            <person name="Xiang J."/>
        </authorList>
    </citation>
    <scope>NUCLEOTIDE SEQUENCE [LARGE SCALE GENOMIC DNA]</scope>
    <source>
        <strain evidence="4">Shaxun</strain>
        <tissue evidence="4">Muscle</tissue>
    </source>
</reference>
<sequence length="425" mass="48189">MKPAGPDIEISLWFYEDEYNACEIEVYCISALMMLFFSDKKSSQKLTMKRRNNAEAKKSGDKNKQKSEKPKPKEKGQSFCQVWTICMLLIGIHEISHTKGHCYVSLCLILFLGYLVLPLLLLIIPGLATKLIFLSFIRWPVFVDFHLPEQYNITATQNVYLTAEDGVNIGVWQVLPESLGHRFKGSSEENTGLFDEALGDDKPVVLYFHGNSGTRATYHRILLYKLLASMDVHVIAVDYRGFGDSGGIATADKIQHDMETVYRWAKERTKNSEVYIWGHSLGTGLSSVFTANLCKAGNCPSGLILESPFNNLLDEVAFHPFGAPWWIVPGYNSLIRYAFKEGAEYFQSDESIDKITCPIMILHAKDDVVVPYNLGRKLYEVGQEKRPKEAPTIKFVSFEAERQLGHKYIVRAPELSSIVRDFIKM</sequence>
<evidence type="ECO:0000256" key="2">
    <source>
        <dbReference type="SAM" id="Phobius"/>
    </source>
</evidence>
<feature type="domain" description="AB hydrolase-1" evidence="3">
    <location>
        <begin position="203"/>
        <end position="296"/>
    </location>
</feature>
<feature type="region of interest" description="Disordered" evidence="1">
    <location>
        <begin position="48"/>
        <end position="74"/>
    </location>
</feature>
<dbReference type="EMBL" id="MRZV01000282">
    <property type="protein sequence ID" value="PIK53539.1"/>
    <property type="molecule type" value="Genomic_DNA"/>
</dbReference>
<evidence type="ECO:0000313" key="5">
    <source>
        <dbReference type="Proteomes" id="UP000230750"/>
    </source>
</evidence>
<keyword evidence="5" id="KW-1185">Reference proteome</keyword>
<dbReference type="STRING" id="307972.A0A2G8KZV4"/>
<dbReference type="Proteomes" id="UP000230750">
    <property type="component" value="Unassembled WGS sequence"/>
</dbReference>
<dbReference type="GO" id="GO:0005789">
    <property type="term" value="C:endoplasmic reticulum membrane"/>
    <property type="evidence" value="ECO:0007669"/>
    <property type="project" value="TreeGrafter"/>
</dbReference>
<dbReference type="GO" id="GO:0047372">
    <property type="term" value="F:monoacylglycerol lipase activity"/>
    <property type="evidence" value="ECO:0007669"/>
    <property type="project" value="TreeGrafter"/>
</dbReference>
<organism evidence="4 5">
    <name type="scientific">Stichopus japonicus</name>
    <name type="common">Sea cucumber</name>
    <dbReference type="NCBI Taxonomy" id="307972"/>
    <lineage>
        <taxon>Eukaryota</taxon>
        <taxon>Metazoa</taxon>
        <taxon>Echinodermata</taxon>
        <taxon>Eleutherozoa</taxon>
        <taxon>Echinozoa</taxon>
        <taxon>Holothuroidea</taxon>
        <taxon>Aspidochirotacea</taxon>
        <taxon>Aspidochirotida</taxon>
        <taxon>Stichopodidae</taxon>
        <taxon>Apostichopus</taxon>
    </lineage>
</organism>
<feature type="transmembrane region" description="Helical" evidence="2">
    <location>
        <begin position="103"/>
        <end position="128"/>
    </location>
</feature>
<dbReference type="GO" id="GO:0052651">
    <property type="term" value="P:monoacylglycerol catabolic process"/>
    <property type="evidence" value="ECO:0007669"/>
    <property type="project" value="TreeGrafter"/>
</dbReference>
<dbReference type="PANTHER" id="PTHR12277:SF194">
    <property type="entry name" value="FI04476P"/>
    <property type="match status" value="1"/>
</dbReference>
<evidence type="ECO:0000259" key="3">
    <source>
        <dbReference type="Pfam" id="PF00561"/>
    </source>
</evidence>
<dbReference type="InterPro" id="IPR029058">
    <property type="entry name" value="AB_hydrolase_fold"/>
</dbReference>
<accession>A0A2G8KZV4</accession>
<protein>
    <submittedName>
        <fullName evidence="4">Putative monoacylglycerol lipase ABHD12</fullName>
    </submittedName>
</protein>
<evidence type="ECO:0000313" key="4">
    <source>
        <dbReference type="EMBL" id="PIK53539.1"/>
    </source>
</evidence>
<comment type="caution">
    <text evidence="4">The sequence shown here is derived from an EMBL/GenBank/DDBJ whole genome shotgun (WGS) entry which is preliminary data.</text>
</comment>
<keyword evidence="2" id="KW-0472">Membrane</keyword>
<dbReference type="SUPFAM" id="SSF53474">
    <property type="entry name" value="alpha/beta-Hydrolases"/>
    <property type="match status" value="1"/>
</dbReference>
<name>A0A2G8KZV4_STIJA</name>
<dbReference type="Gene3D" id="3.40.50.1820">
    <property type="entry name" value="alpha/beta hydrolase"/>
    <property type="match status" value="1"/>
</dbReference>
<keyword evidence="2" id="KW-0812">Transmembrane</keyword>
<dbReference type="GO" id="GO:0006660">
    <property type="term" value="P:phosphatidylserine catabolic process"/>
    <property type="evidence" value="ECO:0007669"/>
    <property type="project" value="TreeGrafter"/>
</dbReference>
<dbReference type="PANTHER" id="PTHR12277">
    <property type="entry name" value="ALPHA/BETA HYDROLASE DOMAIN-CONTAINING PROTEIN"/>
    <property type="match status" value="1"/>
</dbReference>